<dbReference type="InterPro" id="IPR042099">
    <property type="entry name" value="ANL_N_sf"/>
</dbReference>
<feature type="signal peptide" evidence="3">
    <location>
        <begin position="1"/>
        <end position="18"/>
    </location>
</feature>
<dbReference type="InterPro" id="IPR000873">
    <property type="entry name" value="AMP-dep_synth/lig_dom"/>
</dbReference>
<comment type="similarity">
    <text evidence="1">Belongs to the ATP-dependent AMP-binding enzyme family.</text>
</comment>
<dbReference type="EMBL" id="NJET01000073">
    <property type="protein sequence ID" value="PHH62377.1"/>
    <property type="molecule type" value="Genomic_DNA"/>
</dbReference>
<organism evidence="6 7">
    <name type="scientific">Ophiocordyceps australis</name>
    <dbReference type="NCBI Taxonomy" id="1399860"/>
    <lineage>
        <taxon>Eukaryota</taxon>
        <taxon>Fungi</taxon>
        <taxon>Dikarya</taxon>
        <taxon>Ascomycota</taxon>
        <taxon>Pezizomycotina</taxon>
        <taxon>Sordariomycetes</taxon>
        <taxon>Hypocreomycetidae</taxon>
        <taxon>Hypocreales</taxon>
        <taxon>Ophiocordycipitaceae</taxon>
        <taxon>Ophiocordyceps</taxon>
    </lineage>
</organism>
<dbReference type="Pfam" id="PF00501">
    <property type="entry name" value="AMP-binding"/>
    <property type="match status" value="1"/>
</dbReference>
<evidence type="ECO:0000259" key="4">
    <source>
        <dbReference type="Pfam" id="PF00501"/>
    </source>
</evidence>
<gene>
    <name evidence="6" type="ORF">CDD81_7173</name>
</gene>
<dbReference type="PANTHER" id="PTHR24096">
    <property type="entry name" value="LONG-CHAIN-FATTY-ACID--COA LIGASE"/>
    <property type="match status" value="1"/>
</dbReference>
<keyword evidence="3" id="KW-0732">Signal</keyword>
<feature type="domain" description="AMP-binding enzyme C-terminal" evidence="5">
    <location>
        <begin position="212"/>
        <end position="292"/>
    </location>
</feature>
<dbReference type="GO" id="GO:0016405">
    <property type="term" value="F:CoA-ligase activity"/>
    <property type="evidence" value="ECO:0007669"/>
    <property type="project" value="TreeGrafter"/>
</dbReference>
<accession>A0A2C5Y111</accession>
<comment type="caution">
    <text evidence="6">The sequence shown here is derived from an EMBL/GenBank/DDBJ whole genome shotgun (WGS) entry which is preliminary data.</text>
</comment>
<keyword evidence="7" id="KW-1185">Reference proteome</keyword>
<reference evidence="6 7" key="1">
    <citation type="submission" date="2017-06" db="EMBL/GenBank/DDBJ databases">
        <title>Ant-infecting Ophiocordyceps genomes reveal a high diversity of potential behavioral manipulation genes and a possible major role for enterotoxins.</title>
        <authorList>
            <person name="De Bekker C."/>
            <person name="Evans H.C."/>
            <person name="Brachmann A."/>
            <person name="Hughes D.P."/>
        </authorList>
    </citation>
    <scope>NUCLEOTIDE SEQUENCE [LARGE SCALE GENOMIC DNA]</scope>
    <source>
        <strain evidence="6 7">Map64</strain>
    </source>
</reference>
<evidence type="ECO:0000259" key="5">
    <source>
        <dbReference type="Pfam" id="PF13193"/>
    </source>
</evidence>
<evidence type="ECO:0000313" key="7">
    <source>
        <dbReference type="Proteomes" id="UP000226192"/>
    </source>
</evidence>
<feature type="chain" id="PRO_5012248341" description="AMP-dependent synthetase/ligase domain-containing protein" evidence="3">
    <location>
        <begin position="19"/>
        <end position="313"/>
    </location>
</feature>
<evidence type="ECO:0000256" key="2">
    <source>
        <dbReference type="ARBA" id="ARBA00022598"/>
    </source>
</evidence>
<sequence>MFHLYGITVVFSLTCRSGAPCIVLTHYDITQVCRDIERFKITILFVAPPVVLALSRHPAVVEYDLSSLRWIACGAAPLSNSLIGQVWKRISVPVRQLYGLSEASPYVTTQLPGEWWRFRGSVGRLLPNIEAKIVDTQGKELPPGEAGELLLKGPNIFKGYWNQPDRQKETFTEDGWLRTGDVLYVCPKGYFYVTDRIKDLIKYKGFQVPPAEVEAKLINHPDVADVAVIGVWDKSQHTEVPRAYVVLKNSVEPSEKRAHEIIAWLADRVAPPKRLRGGLRFIDVIPKSKAGKVLKRVLKSRAQEEDTQVQSKL</sequence>
<dbReference type="Pfam" id="PF13193">
    <property type="entry name" value="AMP-binding_C"/>
    <property type="match status" value="1"/>
</dbReference>
<dbReference type="PANTHER" id="PTHR24096:SF149">
    <property type="entry name" value="AMP-BINDING DOMAIN-CONTAINING PROTEIN-RELATED"/>
    <property type="match status" value="1"/>
</dbReference>
<feature type="domain" description="AMP-dependent synthetase/ligase" evidence="4">
    <location>
        <begin position="1"/>
        <end position="161"/>
    </location>
</feature>
<dbReference type="InterPro" id="IPR025110">
    <property type="entry name" value="AMP-bd_C"/>
</dbReference>
<proteinExistence type="inferred from homology"/>
<evidence type="ECO:0000313" key="6">
    <source>
        <dbReference type="EMBL" id="PHH62377.1"/>
    </source>
</evidence>
<evidence type="ECO:0008006" key="8">
    <source>
        <dbReference type="Google" id="ProtNLM"/>
    </source>
</evidence>
<dbReference type="AlphaFoldDB" id="A0A2C5Y111"/>
<evidence type="ECO:0000256" key="1">
    <source>
        <dbReference type="ARBA" id="ARBA00006432"/>
    </source>
</evidence>
<keyword evidence="2" id="KW-0436">Ligase</keyword>
<evidence type="ECO:0000256" key="3">
    <source>
        <dbReference type="SAM" id="SignalP"/>
    </source>
</evidence>
<dbReference type="SUPFAM" id="SSF56801">
    <property type="entry name" value="Acetyl-CoA synthetase-like"/>
    <property type="match status" value="1"/>
</dbReference>
<dbReference type="InterPro" id="IPR045851">
    <property type="entry name" value="AMP-bd_C_sf"/>
</dbReference>
<protein>
    <recommendedName>
        <fullName evidence="8">AMP-dependent synthetase/ligase domain-containing protein</fullName>
    </recommendedName>
</protein>
<dbReference type="Gene3D" id="3.30.300.30">
    <property type="match status" value="1"/>
</dbReference>
<dbReference type="STRING" id="1399860.A0A2C5Y111"/>
<dbReference type="Proteomes" id="UP000226192">
    <property type="component" value="Unassembled WGS sequence"/>
</dbReference>
<name>A0A2C5Y111_9HYPO</name>
<dbReference type="Gene3D" id="3.40.50.12780">
    <property type="entry name" value="N-terminal domain of ligase-like"/>
    <property type="match status" value="1"/>
</dbReference>
<dbReference type="OrthoDB" id="6509636at2759"/>